<evidence type="ECO:0000313" key="1">
    <source>
        <dbReference type="EMBL" id="QAA77237.1"/>
    </source>
</evidence>
<evidence type="ECO:0000313" key="2">
    <source>
        <dbReference type="Proteomes" id="UP000287233"/>
    </source>
</evidence>
<organism evidence="1 2">
    <name type="scientific">Bipolaricaulis sibiricus</name>
    <dbReference type="NCBI Taxonomy" id="2501609"/>
    <lineage>
        <taxon>Bacteria</taxon>
        <taxon>Candidatus Bipolaricaulota</taxon>
        <taxon>Candidatus Bipolaricaulia</taxon>
        <taxon>Candidatus Bipolaricaulales</taxon>
        <taxon>Candidatus Bipolaricaulaceae</taxon>
        <taxon>Candidatus Bipolaricaulis</taxon>
    </lineage>
</organism>
<name>A0A410FVY0_BIPS1</name>
<dbReference type="InterPro" id="IPR007607">
    <property type="entry name" value="BacA/B"/>
</dbReference>
<proteinExistence type="predicted"/>
<dbReference type="EMBL" id="CP034928">
    <property type="protein sequence ID" value="QAA77237.1"/>
    <property type="molecule type" value="Genomic_DNA"/>
</dbReference>
<protein>
    <recommendedName>
        <fullName evidence="3">Polymer-forming bactofilin</fullName>
    </recommendedName>
</protein>
<sequence length="242" mass="25389">MEAQSISISGSGRVSGGEYTQVRISGSGRVEGDVVAQEIRVSGAARFHGDVKAKEIGVSGAGKFSGRVEADVLVTSGSCGIEGDAEVKELRSSGAQRIGGSFRGHYVRVSGVLHVARDLETDVFTSSGKFEIGGLLSADRVEIKLVGDSRAQEIGGENIDIRASSGFSFGFSLTRGLQFGVGIGTLVVKQIEGDNVHLEATTAEVVRGKVVRIGPACRIGRVEYTESLEVHPEAAVGERIKR</sequence>
<dbReference type="AlphaFoldDB" id="A0A410FVY0"/>
<accession>A0A410FVY0</accession>
<reference evidence="2" key="1">
    <citation type="submission" date="2018-12" db="EMBL/GenBank/DDBJ databases">
        <title>Complete genome sequence of an uncultured bacterium of the candidate phylum Bipolaricaulota.</title>
        <authorList>
            <person name="Kadnikov V.V."/>
            <person name="Mardanov A.V."/>
            <person name="Beletsky A.V."/>
            <person name="Frank Y.A."/>
            <person name="Karnachuk O.V."/>
            <person name="Ravin N.V."/>
        </authorList>
    </citation>
    <scope>NUCLEOTIDE SEQUENCE [LARGE SCALE GENOMIC DNA]</scope>
</reference>
<dbReference type="Pfam" id="PF04519">
    <property type="entry name" value="Bactofilin"/>
    <property type="match status" value="1"/>
</dbReference>
<evidence type="ECO:0008006" key="3">
    <source>
        <dbReference type="Google" id="ProtNLM"/>
    </source>
</evidence>
<dbReference type="KEGG" id="bih:BIP78_1471"/>
<dbReference type="Proteomes" id="UP000287233">
    <property type="component" value="Chromosome"/>
</dbReference>
<gene>
    <name evidence="1" type="ORF">BIP78_1471</name>
</gene>